<dbReference type="GO" id="GO:0051301">
    <property type="term" value="P:cell division"/>
    <property type="evidence" value="ECO:0007669"/>
    <property type="project" value="UniProtKB-KW"/>
</dbReference>
<dbReference type="PANTHER" id="PTHR34298:SF2">
    <property type="entry name" value="SEGREGATION AND CONDENSATION PROTEIN B"/>
    <property type="match status" value="1"/>
</dbReference>
<protein>
    <submittedName>
        <fullName evidence="6">Segregation and condensation protein B</fullName>
    </submittedName>
</protein>
<gene>
    <name evidence="6" type="ordered locus">Selin_2120</name>
</gene>
<dbReference type="HOGENOM" id="CLU_045647_5_2_0"/>
<dbReference type="Gene3D" id="1.10.10.10">
    <property type="entry name" value="Winged helix-like DNA-binding domain superfamily/Winged helix DNA-binding domain"/>
    <property type="match status" value="2"/>
</dbReference>
<keyword evidence="4" id="KW-0131">Cell cycle</keyword>
<dbReference type="GO" id="GO:0051304">
    <property type="term" value="P:chromosome separation"/>
    <property type="evidence" value="ECO:0007669"/>
    <property type="project" value="InterPro"/>
</dbReference>
<dbReference type="InterPro" id="IPR005234">
    <property type="entry name" value="ScpB_csome_segregation"/>
</dbReference>
<keyword evidence="3" id="KW-0159">Chromosome partition</keyword>
<reference evidence="6 7" key="1">
    <citation type="submission" date="2010-12" db="EMBL/GenBank/DDBJ databases">
        <title>Complete sequence of Desulfurispirillum indicum S5.</title>
        <authorList>
            <consortium name="US DOE Joint Genome Institute"/>
            <person name="Lucas S."/>
            <person name="Copeland A."/>
            <person name="Lapidus A."/>
            <person name="Cheng J.-F."/>
            <person name="Goodwin L."/>
            <person name="Pitluck S."/>
            <person name="Chertkov O."/>
            <person name="Held B."/>
            <person name="Detter J.C."/>
            <person name="Han C."/>
            <person name="Tapia R."/>
            <person name="Land M."/>
            <person name="Hauser L."/>
            <person name="Kyrpides N."/>
            <person name="Ivanova N."/>
            <person name="Mikhailova N."/>
            <person name="Haggblom M."/>
            <person name="Rauschenbach I."/>
            <person name="Bini E."/>
            <person name="Woyke T."/>
        </authorList>
    </citation>
    <scope>NUCLEOTIDE SEQUENCE [LARGE SCALE GENOMIC DNA]</scope>
    <source>
        <strain evidence="7">ATCC BAA-1389 / DSM 22839 / S5</strain>
    </source>
</reference>
<dbReference type="Pfam" id="PF04079">
    <property type="entry name" value="SMC_ScpB"/>
    <property type="match status" value="1"/>
</dbReference>
<dbReference type="Proteomes" id="UP000002572">
    <property type="component" value="Chromosome"/>
</dbReference>
<dbReference type="InterPro" id="IPR036390">
    <property type="entry name" value="WH_DNA-bd_sf"/>
</dbReference>
<evidence type="ECO:0000313" key="7">
    <source>
        <dbReference type="Proteomes" id="UP000002572"/>
    </source>
</evidence>
<dbReference type="RefSeq" id="WP_013506719.1">
    <property type="nucleotide sequence ID" value="NC_014836.1"/>
</dbReference>
<keyword evidence="7" id="KW-1185">Reference proteome</keyword>
<evidence type="ECO:0000256" key="2">
    <source>
        <dbReference type="ARBA" id="ARBA00022618"/>
    </source>
</evidence>
<dbReference type="eggNOG" id="COG1386">
    <property type="taxonomic scope" value="Bacteria"/>
</dbReference>
<accession>E6W386</accession>
<evidence type="ECO:0000256" key="1">
    <source>
        <dbReference type="ARBA" id="ARBA00022490"/>
    </source>
</evidence>
<evidence type="ECO:0000256" key="4">
    <source>
        <dbReference type="ARBA" id="ARBA00023306"/>
    </source>
</evidence>
<dbReference type="STRING" id="653733.Selin_2120"/>
<keyword evidence="2" id="KW-0132">Cell division</keyword>
<organism evidence="6 7">
    <name type="scientific">Desulfurispirillum indicum (strain ATCC BAA-1389 / DSM 22839 / S5)</name>
    <dbReference type="NCBI Taxonomy" id="653733"/>
    <lineage>
        <taxon>Bacteria</taxon>
        <taxon>Pseudomonadati</taxon>
        <taxon>Chrysiogenota</taxon>
        <taxon>Chrysiogenia</taxon>
        <taxon>Chrysiogenales</taxon>
        <taxon>Chrysiogenaceae</taxon>
        <taxon>Desulfurispirillum</taxon>
    </lineage>
</organism>
<evidence type="ECO:0000256" key="5">
    <source>
        <dbReference type="SAM" id="MobiDB-lite"/>
    </source>
</evidence>
<evidence type="ECO:0000256" key="3">
    <source>
        <dbReference type="ARBA" id="ARBA00022829"/>
    </source>
</evidence>
<dbReference type="InterPro" id="IPR036388">
    <property type="entry name" value="WH-like_DNA-bd_sf"/>
</dbReference>
<dbReference type="PIRSF" id="PIRSF019345">
    <property type="entry name" value="ScpB"/>
    <property type="match status" value="1"/>
</dbReference>
<feature type="region of interest" description="Disordered" evidence="5">
    <location>
        <begin position="1"/>
        <end position="24"/>
    </location>
</feature>
<proteinExistence type="predicted"/>
<dbReference type="InParanoid" id="E6W386"/>
<sequence>MSAHHHQPDSLLSAEGNSPAEPQAPSLEDLVEAVLFASDEPVTPARISRILAMDGIGEGRVMGAIEHLRQRYTGGVAVHEADGAYYISTTRAVGRIVSKTLLGSRRSRTSKAVLETLAIIAYNQPATKSDVEIIRGVDSSSPVKRLLDRDLITVVGRKASAGKPFLYATTRKFLQTFGIANLSELPIPGESSELENTLEEDEDT</sequence>
<dbReference type="PANTHER" id="PTHR34298">
    <property type="entry name" value="SEGREGATION AND CONDENSATION PROTEIN B"/>
    <property type="match status" value="1"/>
</dbReference>
<dbReference type="AlphaFoldDB" id="E6W386"/>
<dbReference type="KEGG" id="din:Selin_2120"/>
<dbReference type="EMBL" id="CP002432">
    <property type="protein sequence ID" value="ADU66840.1"/>
    <property type="molecule type" value="Genomic_DNA"/>
</dbReference>
<dbReference type="NCBIfam" id="TIGR00281">
    <property type="entry name" value="SMC-Scp complex subunit ScpB"/>
    <property type="match status" value="1"/>
</dbReference>
<dbReference type="SUPFAM" id="SSF46785">
    <property type="entry name" value="Winged helix' DNA-binding domain"/>
    <property type="match status" value="2"/>
</dbReference>
<evidence type="ECO:0000313" key="6">
    <source>
        <dbReference type="EMBL" id="ADU66840.1"/>
    </source>
</evidence>
<name>E6W386_DESIS</name>
<keyword evidence="1" id="KW-0963">Cytoplasm</keyword>